<protein>
    <submittedName>
        <fullName evidence="1">YdcH family protein</fullName>
    </submittedName>
</protein>
<proteinExistence type="predicted"/>
<keyword evidence="2" id="KW-1185">Reference proteome</keyword>
<dbReference type="Gene3D" id="6.10.280.50">
    <property type="match status" value="1"/>
</dbReference>
<accession>A0A845V1R4</accession>
<sequence length="55" mass="6636">MLLRQEHRDLDDAIGQLSSTPSTDQLRLRRMKKRKLRLRDQIDYWESKLIPDLDA</sequence>
<organism evidence="1 2">
    <name type="scientific">Wenzhouxiangella limi</name>
    <dbReference type="NCBI Taxonomy" id="2707351"/>
    <lineage>
        <taxon>Bacteria</taxon>
        <taxon>Pseudomonadati</taxon>
        <taxon>Pseudomonadota</taxon>
        <taxon>Gammaproteobacteria</taxon>
        <taxon>Chromatiales</taxon>
        <taxon>Wenzhouxiangellaceae</taxon>
        <taxon>Wenzhouxiangella</taxon>
    </lineage>
</organism>
<dbReference type="AlphaFoldDB" id="A0A845V1R4"/>
<reference evidence="1 2" key="1">
    <citation type="submission" date="2020-02" db="EMBL/GenBank/DDBJ databases">
        <authorList>
            <person name="Zhang X.-Y."/>
        </authorList>
    </citation>
    <scope>NUCLEOTIDE SEQUENCE [LARGE SCALE GENOMIC DNA]</scope>
    <source>
        <strain evidence="1 2">C33</strain>
    </source>
</reference>
<dbReference type="InterPro" id="IPR007420">
    <property type="entry name" value="DUF465"/>
</dbReference>
<evidence type="ECO:0000313" key="1">
    <source>
        <dbReference type="EMBL" id="NDY94221.1"/>
    </source>
</evidence>
<name>A0A845V1R4_9GAMM</name>
<evidence type="ECO:0000313" key="2">
    <source>
        <dbReference type="Proteomes" id="UP000484885"/>
    </source>
</evidence>
<dbReference type="Proteomes" id="UP000484885">
    <property type="component" value="Unassembled WGS sequence"/>
</dbReference>
<dbReference type="EMBL" id="JAAGSC010000023">
    <property type="protein sequence ID" value="NDY94221.1"/>
    <property type="molecule type" value="Genomic_DNA"/>
</dbReference>
<gene>
    <name evidence="1" type="ORF">G3I74_00560</name>
</gene>
<comment type="caution">
    <text evidence="1">The sequence shown here is derived from an EMBL/GenBank/DDBJ whole genome shotgun (WGS) entry which is preliminary data.</text>
</comment>
<dbReference type="Pfam" id="PF04325">
    <property type="entry name" value="DUF465"/>
    <property type="match status" value="1"/>
</dbReference>
<dbReference type="InterPro" id="IPR038444">
    <property type="entry name" value="DUF465_sf"/>
</dbReference>